<dbReference type="STRING" id="1267564.SAMN05192561_10569"/>
<evidence type="ECO:0000313" key="1">
    <source>
        <dbReference type="EMBL" id="SEH53567.1"/>
    </source>
</evidence>
<sequence length="169" mass="19291">MSPLYERIQYLKDKSLPHEYVADNGQLVQSELKRVTLAGRQITLSADITQDEQSLIEEAIQATQPRPKGCFSNALKLWEYNHRFSYAEGYASEPGFPDIDIDHAWSMLDGKKIVDPTTANLEHYYGVVIPSEILEQNTGANFSPEGIFCQRENQDFLREQGYTKSKNNE</sequence>
<dbReference type="Proteomes" id="UP000199215">
    <property type="component" value="Unassembled WGS sequence"/>
</dbReference>
<reference evidence="1 2" key="1">
    <citation type="submission" date="2016-10" db="EMBL/GenBank/DDBJ databases">
        <authorList>
            <person name="de Groot N.N."/>
        </authorList>
    </citation>
    <scope>NUCLEOTIDE SEQUENCE [LARGE SCALE GENOMIC DNA]</scope>
    <source>
        <strain evidence="1 2">IBRC-M10418</strain>
    </source>
</reference>
<keyword evidence="2" id="KW-1185">Reference proteome</keyword>
<proteinExistence type="predicted"/>
<accession>A0A1H6J0E3</accession>
<dbReference type="AlphaFoldDB" id="A0A1H6J0E3"/>
<protein>
    <submittedName>
        <fullName evidence="1">Uncharacterized protein</fullName>
    </submittedName>
</protein>
<name>A0A1H6J0E3_9EURY</name>
<dbReference type="OrthoDB" id="242196at2157"/>
<dbReference type="RefSeq" id="WP_092817090.1">
    <property type="nucleotide sequence ID" value="NZ_FNWU01000005.1"/>
</dbReference>
<gene>
    <name evidence="1" type="ORF">SAMN05192561_10569</name>
</gene>
<organism evidence="1 2">
    <name type="scientific">Halopenitus malekzadehii</name>
    <dbReference type="NCBI Taxonomy" id="1267564"/>
    <lineage>
        <taxon>Archaea</taxon>
        <taxon>Methanobacteriati</taxon>
        <taxon>Methanobacteriota</taxon>
        <taxon>Stenosarchaea group</taxon>
        <taxon>Halobacteria</taxon>
        <taxon>Halobacteriales</taxon>
        <taxon>Haloferacaceae</taxon>
        <taxon>Halopenitus</taxon>
    </lineage>
</organism>
<evidence type="ECO:0000313" key="2">
    <source>
        <dbReference type="Proteomes" id="UP000199215"/>
    </source>
</evidence>
<dbReference type="EMBL" id="FNWU01000005">
    <property type="protein sequence ID" value="SEH53567.1"/>
    <property type="molecule type" value="Genomic_DNA"/>
</dbReference>